<evidence type="ECO:0000256" key="11">
    <source>
        <dbReference type="RuleBase" id="RU365087"/>
    </source>
</evidence>
<keyword evidence="10 11" id="KW-0472">Membrane</keyword>
<comment type="caution">
    <text evidence="11">Lacks conserved residue(s) required for the propagation of feature annotation.</text>
</comment>
<evidence type="ECO:0000313" key="12">
    <source>
        <dbReference type="EMBL" id="VFP80635.1"/>
    </source>
</evidence>
<comment type="similarity">
    <text evidence="2 11">Belongs to the SecG family.</text>
</comment>
<proteinExistence type="inferred from homology"/>
<keyword evidence="6 11" id="KW-0812">Transmembrane</keyword>
<evidence type="ECO:0000256" key="9">
    <source>
        <dbReference type="ARBA" id="ARBA00023010"/>
    </source>
</evidence>
<dbReference type="GO" id="GO:0005886">
    <property type="term" value="C:plasma membrane"/>
    <property type="evidence" value="ECO:0007669"/>
    <property type="project" value="UniProtKB-SubCell"/>
</dbReference>
<evidence type="ECO:0000256" key="6">
    <source>
        <dbReference type="ARBA" id="ARBA00022692"/>
    </source>
</evidence>
<comment type="subcellular location">
    <subcellularLocation>
        <location evidence="1 11">Cell membrane</location>
        <topology evidence="1 11">Multi-pass membrane protein</topology>
    </subcellularLocation>
</comment>
<dbReference type="PRINTS" id="PR01651">
    <property type="entry name" value="SECGEXPORT"/>
</dbReference>
<keyword evidence="8 11" id="KW-1133">Transmembrane helix</keyword>
<dbReference type="GO" id="GO:0015450">
    <property type="term" value="F:protein-transporting ATPase activity"/>
    <property type="evidence" value="ECO:0007669"/>
    <property type="project" value="UniProtKB-UniRule"/>
</dbReference>
<keyword evidence="5 11" id="KW-1003">Cell membrane</keyword>
<dbReference type="RefSeq" id="WP_197095259.1">
    <property type="nucleotide sequence ID" value="NZ_LR217705.1"/>
</dbReference>
<keyword evidence="7 11" id="KW-0653">Protein transport</keyword>
<gene>
    <name evidence="12" type="primary">secG</name>
    <name evidence="12" type="ORF">ERCISPPS3390_518</name>
</gene>
<evidence type="ECO:0000256" key="4">
    <source>
        <dbReference type="ARBA" id="ARBA00022448"/>
    </source>
</evidence>
<accession>A0A451D4I3</accession>
<feature type="transmembrane region" description="Helical" evidence="11">
    <location>
        <begin position="56"/>
        <end position="74"/>
    </location>
</feature>
<organism evidence="12 13">
    <name type="scientific">Candidatus Erwinia haradaeae</name>
    <dbReference type="NCBI Taxonomy" id="1922217"/>
    <lineage>
        <taxon>Bacteria</taxon>
        <taxon>Pseudomonadati</taxon>
        <taxon>Pseudomonadota</taxon>
        <taxon>Gammaproteobacteria</taxon>
        <taxon>Enterobacterales</taxon>
        <taxon>Erwiniaceae</taxon>
        <taxon>Erwinia</taxon>
    </lineage>
</organism>
<name>A0A451D4I3_9GAMM</name>
<sequence>MYEALLIIYLFIAISLVSLILTQHNHGCSMLSSFGSGASNTLFGSHGSDNFITRRIIPSLAILFFFLSLIFGNINSRKSQNIDELINLSQSKSSSLVHLPSKKSMVRS</sequence>
<evidence type="ECO:0000256" key="1">
    <source>
        <dbReference type="ARBA" id="ARBA00004651"/>
    </source>
</evidence>
<reference evidence="12 13" key="1">
    <citation type="submission" date="2019-02" db="EMBL/GenBank/DDBJ databases">
        <authorList>
            <person name="Manzano-Marin A."/>
            <person name="Manzano-Marin A."/>
        </authorList>
    </citation>
    <scope>NUCLEOTIDE SEQUENCE [LARGE SCALE GENOMIC DNA]</scope>
    <source>
        <strain evidence="12 13">ErCisplendens/pseudotsugae</strain>
    </source>
</reference>
<dbReference type="InterPro" id="IPR004692">
    <property type="entry name" value="SecG"/>
</dbReference>
<dbReference type="GO" id="GO:0043952">
    <property type="term" value="P:protein transport by the Sec complex"/>
    <property type="evidence" value="ECO:0007669"/>
    <property type="project" value="TreeGrafter"/>
</dbReference>
<dbReference type="Pfam" id="PF03840">
    <property type="entry name" value="SecG"/>
    <property type="match status" value="1"/>
</dbReference>
<evidence type="ECO:0000256" key="5">
    <source>
        <dbReference type="ARBA" id="ARBA00022475"/>
    </source>
</evidence>
<evidence type="ECO:0000256" key="10">
    <source>
        <dbReference type="ARBA" id="ARBA00023136"/>
    </source>
</evidence>
<comment type="function">
    <text evidence="11">Involved in protein export. Participates in an early event of protein translocation.</text>
</comment>
<dbReference type="EMBL" id="LR217705">
    <property type="protein sequence ID" value="VFP80635.1"/>
    <property type="molecule type" value="Genomic_DNA"/>
</dbReference>
<dbReference type="NCBIfam" id="TIGR00810">
    <property type="entry name" value="secG"/>
    <property type="match status" value="1"/>
</dbReference>
<evidence type="ECO:0000256" key="2">
    <source>
        <dbReference type="ARBA" id="ARBA00008445"/>
    </source>
</evidence>
<dbReference type="PANTHER" id="PTHR34182">
    <property type="entry name" value="PROTEIN-EXPORT MEMBRANE PROTEIN SECG"/>
    <property type="match status" value="1"/>
</dbReference>
<dbReference type="PANTHER" id="PTHR34182:SF1">
    <property type="entry name" value="PROTEIN-EXPORT MEMBRANE PROTEIN SECG"/>
    <property type="match status" value="1"/>
</dbReference>
<evidence type="ECO:0000256" key="8">
    <source>
        <dbReference type="ARBA" id="ARBA00022989"/>
    </source>
</evidence>
<dbReference type="Proteomes" id="UP000294338">
    <property type="component" value="Chromosome 1"/>
</dbReference>
<evidence type="ECO:0000256" key="3">
    <source>
        <dbReference type="ARBA" id="ARBA00017876"/>
    </source>
</evidence>
<dbReference type="AlphaFoldDB" id="A0A451D4I3"/>
<dbReference type="GO" id="GO:0009306">
    <property type="term" value="P:protein secretion"/>
    <property type="evidence" value="ECO:0007669"/>
    <property type="project" value="UniProtKB-UniRule"/>
</dbReference>
<evidence type="ECO:0000313" key="13">
    <source>
        <dbReference type="Proteomes" id="UP000294338"/>
    </source>
</evidence>
<evidence type="ECO:0000256" key="7">
    <source>
        <dbReference type="ARBA" id="ARBA00022927"/>
    </source>
</evidence>
<dbReference type="GO" id="GO:0065002">
    <property type="term" value="P:intracellular protein transmembrane transport"/>
    <property type="evidence" value="ECO:0007669"/>
    <property type="project" value="TreeGrafter"/>
</dbReference>
<protein>
    <recommendedName>
        <fullName evidence="3 11">Protein-export membrane protein SecG</fullName>
    </recommendedName>
</protein>
<keyword evidence="9 11" id="KW-0811">Translocation</keyword>
<keyword evidence="4 11" id="KW-0813">Transport</keyword>